<dbReference type="InterPro" id="IPR011598">
    <property type="entry name" value="bHLH_dom"/>
</dbReference>
<dbReference type="PANTHER" id="PTHR13935">
    <property type="entry name" value="ACHAETE-SCUTE TRANSCRIPTION FACTOR-RELATED"/>
    <property type="match status" value="1"/>
</dbReference>
<dbReference type="KEGG" id="dzi:111281533"/>
<reference evidence="9" key="1">
    <citation type="submission" date="2025-08" db="UniProtKB">
        <authorList>
            <consortium name="RefSeq"/>
        </authorList>
    </citation>
    <scope>IDENTIFICATION</scope>
    <source>
        <tissue evidence="9">Fruit stalk</tissue>
    </source>
</reference>
<evidence type="ECO:0000256" key="2">
    <source>
        <dbReference type="ARBA" id="ARBA00023015"/>
    </source>
</evidence>
<dbReference type="GO" id="GO:0000981">
    <property type="term" value="F:DNA-binding transcription factor activity, RNA polymerase II-specific"/>
    <property type="evidence" value="ECO:0007669"/>
    <property type="project" value="TreeGrafter"/>
</dbReference>
<gene>
    <name evidence="9" type="primary">LOC111281533</name>
</gene>
<comment type="subcellular location">
    <subcellularLocation>
        <location evidence="1">Nucleus</location>
    </subcellularLocation>
</comment>
<evidence type="ECO:0000256" key="1">
    <source>
        <dbReference type="ARBA" id="ARBA00004123"/>
    </source>
</evidence>
<dbReference type="GeneID" id="111281533"/>
<name>A0A6P5X9B4_DURZI</name>
<dbReference type="SUPFAM" id="SSF47459">
    <property type="entry name" value="HLH, helix-loop-helix DNA-binding domain"/>
    <property type="match status" value="1"/>
</dbReference>
<evidence type="ECO:0000256" key="3">
    <source>
        <dbReference type="ARBA" id="ARBA00023163"/>
    </source>
</evidence>
<dbReference type="GO" id="GO:0090575">
    <property type="term" value="C:RNA polymerase II transcription regulator complex"/>
    <property type="evidence" value="ECO:0007669"/>
    <property type="project" value="TreeGrafter"/>
</dbReference>
<dbReference type="GO" id="GO:0046983">
    <property type="term" value="F:protein dimerization activity"/>
    <property type="evidence" value="ECO:0007669"/>
    <property type="project" value="InterPro"/>
</dbReference>
<sequence length="171" mass="19501">MDSGAAAGSSSRTNRSTLERERRMRLRNLYSQLASFLPPQPRKMSTYEMLEQVTVYVNQLRKRVEELKQMKLQVEEECREMRSGPSLISPVINITELDSTLEVNLIAGMDTKFALCDIISILEEEGAQVLTATYHNTGNKILLSFHYQAAYSRIGIENVGVHERLKRLHIS</sequence>
<evidence type="ECO:0000256" key="4">
    <source>
        <dbReference type="ARBA" id="ARBA00023242"/>
    </source>
</evidence>
<evidence type="ECO:0000313" key="8">
    <source>
        <dbReference type="Proteomes" id="UP000515121"/>
    </source>
</evidence>
<dbReference type="GO" id="GO:0000977">
    <property type="term" value="F:RNA polymerase II transcription regulatory region sequence-specific DNA binding"/>
    <property type="evidence" value="ECO:0007669"/>
    <property type="project" value="TreeGrafter"/>
</dbReference>
<dbReference type="SMART" id="SM00353">
    <property type="entry name" value="HLH"/>
    <property type="match status" value="1"/>
</dbReference>
<dbReference type="AlphaFoldDB" id="A0A6P5X9B4"/>
<keyword evidence="4" id="KW-0539">Nucleus</keyword>
<dbReference type="Pfam" id="PF00010">
    <property type="entry name" value="HLH"/>
    <property type="match status" value="1"/>
</dbReference>
<dbReference type="Proteomes" id="UP000515121">
    <property type="component" value="Unplaced"/>
</dbReference>
<dbReference type="Gene3D" id="4.10.280.10">
    <property type="entry name" value="Helix-loop-helix DNA-binding domain"/>
    <property type="match status" value="1"/>
</dbReference>
<protein>
    <submittedName>
        <fullName evidence="9">Transcription factor bHLH167-like</fullName>
    </submittedName>
</protein>
<feature type="region of interest" description="Disordered" evidence="6">
    <location>
        <begin position="1"/>
        <end position="20"/>
    </location>
</feature>
<dbReference type="InterPro" id="IPR015660">
    <property type="entry name" value="MASH1/Ascl1a-like"/>
</dbReference>
<evidence type="ECO:0000256" key="6">
    <source>
        <dbReference type="SAM" id="MobiDB-lite"/>
    </source>
</evidence>
<dbReference type="OrthoDB" id="1870484at2759"/>
<dbReference type="PANTHER" id="PTHR13935:SF163">
    <property type="entry name" value="TRANSCRIPTION FACTOR ORG2-LIKE"/>
    <property type="match status" value="1"/>
</dbReference>
<feature type="coiled-coil region" evidence="5">
    <location>
        <begin position="50"/>
        <end position="84"/>
    </location>
</feature>
<evidence type="ECO:0000313" key="9">
    <source>
        <dbReference type="RefSeq" id="XP_022725000.1"/>
    </source>
</evidence>
<dbReference type="RefSeq" id="XP_022725000.1">
    <property type="nucleotide sequence ID" value="XM_022869265.1"/>
</dbReference>
<keyword evidence="8" id="KW-1185">Reference proteome</keyword>
<dbReference type="InterPro" id="IPR036638">
    <property type="entry name" value="HLH_DNA-bd_sf"/>
</dbReference>
<evidence type="ECO:0000259" key="7">
    <source>
        <dbReference type="PROSITE" id="PS50888"/>
    </source>
</evidence>
<feature type="domain" description="BHLH" evidence="7">
    <location>
        <begin position="10"/>
        <end position="60"/>
    </location>
</feature>
<keyword evidence="5" id="KW-0175">Coiled coil</keyword>
<organism evidence="8 9">
    <name type="scientific">Durio zibethinus</name>
    <name type="common">Durian</name>
    <dbReference type="NCBI Taxonomy" id="66656"/>
    <lineage>
        <taxon>Eukaryota</taxon>
        <taxon>Viridiplantae</taxon>
        <taxon>Streptophyta</taxon>
        <taxon>Embryophyta</taxon>
        <taxon>Tracheophyta</taxon>
        <taxon>Spermatophyta</taxon>
        <taxon>Magnoliopsida</taxon>
        <taxon>eudicotyledons</taxon>
        <taxon>Gunneridae</taxon>
        <taxon>Pentapetalae</taxon>
        <taxon>rosids</taxon>
        <taxon>malvids</taxon>
        <taxon>Malvales</taxon>
        <taxon>Malvaceae</taxon>
        <taxon>Helicteroideae</taxon>
        <taxon>Durio</taxon>
    </lineage>
</organism>
<keyword evidence="2" id="KW-0805">Transcription regulation</keyword>
<keyword evidence="3" id="KW-0804">Transcription</keyword>
<dbReference type="PROSITE" id="PS50888">
    <property type="entry name" value="BHLH"/>
    <property type="match status" value="1"/>
</dbReference>
<accession>A0A6P5X9B4</accession>
<proteinExistence type="predicted"/>
<evidence type="ECO:0000256" key="5">
    <source>
        <dbReference type="SAM" id="Coils"/>
    </source>
</evidence>